<organism evidence="1 2">
    <name type="scientific">Agromyces tardus</name>
    <dbReference type="NCBI Taxonomy" id="2583849"/>
    <lineage>
        <taxon>Bacteria</taxon>
        <taxon>Bacillati</taxon>
        <taxon>Actinomycetota</taxon>
        <taxon>Actinomycetes</taxon>
        <taxon>Micrococcales</taxon>
        <taxon>Microbacteriaceae</taxon>
        <taxon>Agromyces</taxon>
    </lineage>
</organism>
<dbReference type="AlphaFoldDB" id="A0A3M8AFM3"/>
<evidence type="ECO:0000313" key="2">
    <source>
        <dbReference type="Proteomes" id="UP000275048"/>
    </source>
</evidence>
<comment type="caution">
    <text evidence="1">The sequence shown here is derived from an EMBL/GenBank/DDBJ whole genome shotgun (WGS) entry which is preliminary data.</text>
</comment>
<dbReference type="Proteomes" id="UP000275048">
    <property type="component" value="Unassembled WGS sequence"/>
</dbReference>
<name>A0A3M8AFM3_9MICO</name>
<reference evidence="1 2" key="1">
    <citation type="submission" date="2018-10" db="EMBL/GenBank/DDBJ databases">
        <title>Isolation, diversity and antibacterial activity of antinobacteria from the wheat rhizosphere soil.</title>
        <authorList>
            <person name="Sun T."/>
        </authorList>
    </citation>
    <scope>NUCLEOTIDE SEQUENCE [LARGE SCALE GENOMIC DNA]</scope>
    <source>
        <strain evidence="1 2">SJ-23</strain>
    </source>
</reference>
<sequence>MLAGAGDEPVLAGLPERVEAMRRGALLTLVDHGGDPVEVPVEGVDAISGQRVERVRLDTFGWAMVCRS</sequence>
<evidence type="ECO:0000313" key="1">
    <source>
        <dbReference type="EMBL" id="RNB50014.1"/>
    </source>
</evidence>
<gene>
    <name evidence="1" type="ORF">EDM22_08760</name>
</gene>
<dbReference type="RefSeq" id="WP_122936682.1">
    <property type="nucleotide sequence ID" value="NZ_JBHSNT010000007.1"/>
</dbReference>
<proteinExistence type="predicted"/>
<dbReference type="EMBL" id="RHHB01000012">
    <property type="protein sequence ID" value="RNB50014.1"/>
    <property type="molecule type" value="Genomic_DNA"/>
</dbReference>
<protein>
    <submittedName>
        <fullName evidence="1">Uncharacterized protein</fullName>
    </submittedName>
</protein>
<keyword evidence="2" id="KW-1185">Reference proteome</keyword>
<accession>A0A3M8AFM3</accession>